<reference evidence="7 8" key="1">
    <citation type="journal article" date="2016" name="Genome Biol. Evol.">
        <title>Gene Family Evolution Reflects Adaptation to Soil Environmental Stressors in the Genome of the Collembolan Orchesella cincta.</title>
        <authorList>
            <person name="Faddeeva-Vakhrusheva A."/>
            <person name="Derks M.F."/>
            <person name="Anvar S.Y."/>
            <person name="Agamennone V."/>
            <person name="Suring W."/>
            <person name="Smit S."/>
            <person name="van Straalen N.M."/>
            <person name="Roelofs D."/>
        </authorList>
    </citation>
    <scope>NUCLEOTIDE SEQUENCE [LARGE SCALE GENOMIC DNA]</scope>
    <source>
        <tissue evidence="7">Mixed pool</tissue>
    </source>
</reference>
<keyword evidence="4 6" id="KW-0378">Hydrolase</keyword>
<dbReference type="GO" id="GO:0005739">
    <property type="term" value="C:mitochondrion"/>
    <property type="evidence" value="ECO:0007669"/>
    <property type="project" value="GOC"/>
</dbReference>
<dbReference type="Proteomes" id="UP000094527">
    <property type="component" value="Unassembled WGS sequence"/>
</dbReference>
<dbReference type="PANTHER" id="PTHR21711">
    <property type="entry name" value="MITOCHONDRIAL INNER MEMBRANE PROTEASE"/>
    <property type="match status" value="1"/>
</dbReference>
<evidence type="ECO:0000256" key="3">
    <source>
        <dbReference type="ARBA" id="ARBA00022723"/>
    </source>
</evidence>
<evidence type="ECO:0000313" key="7">
    <source>
        <dbReference type="EMBL" id="ODM89657.1"/>
    </source>
</evidence>
<keyword evidence="5 6" id="KW-0482">Metalloprotease</keyword>
<name>A0A1D2M9J5_ORCCI</name>
<evidence type="ECO:0000256" key="2">
    <source>
        <dbReference type="ARBA" id="ARBA00022670"/>
    </source>
</evidence>
<comment type="caution">
    <text evidence="7">The sequence shown here is derived from an EMBL/GenBank/DDBJ whole genome shotgun (WGS) entry which is preliminary data.</text>
</comment>
<dbReference type="AlphaFoldDB" id="A0A1D2M9J5"/>
<dbReference type="InterPro" id="IPR019165">
    <property type="entry name" value="Peptidase_M76_ATP23"/>
</dbReference>
<evidence type="ECO:0000313" key="8">
    <source>
        <dbReference type="Proteomes" id="UP000094527"/>
    </source>
</evidence>
<evidence type="ECO:0000256" key="6">
    <source>
        <dbReference type="RuleBase" id="RU364057"/>
    </source>
</evidence>
<dbReference type="GO" id="GO:0004222">
    <property type="term" value="F:metalloendopeptidase activity"/>
    <property type="evidence" value="ECO:0007669"/>
    <property type="project" value="InterPro"/>
</dbReference>
<dbReference type="OrthoDB" id="285308at2759"/>
<dbReference type="GO" id="GO:0046872">
    <property type="term" value="F:metal ion binding"/>
    <property type="evidence" value="ECO:0007669"/>
    <property type="project" value="UniProtKB-KW"/>
</dbReference>
<comment type="similarity">
    <text evidence="1 6">Belongs to the peptidase M76 family.</text>
</comment>
<dbReference type="GO" id="GO:0033615">
    <property type="term" value="P:mitochondrial proton-transporting ATP synthase complex assembly"/>
    <property type="evidence" value="ECO:0007669"/>
    <property type="project" value="TreeGrafter"/>
</dbReference>
<dbReference type="EC" id="3.4.24.-" evidence="6"/>
<proteinExistence type="inferred from homology"/>
<evidence type="ECO:0000256" key="5">
    <source>
        <dbReference type="ARBA" id="ARBA00023049"/>
    </source>
</evidence>
<keyword evidence="8" id="KW-1185">Reference proteome</keyword>
<dbReference type="PANTHER" id="PTHR21711:SF0">
    <property type="entry name" value="MITOCHONDRIAL INNER MEMBRANE PROTEASE ATP23 HOMOLOG"/>
    <property type="match status" value="1"/>
</dbReference>
<sequence>MPFWKADCSESVEEALARLDLESKRNKAEKLAKLEAEKAAKAQINMTGTGNSKEEACYGDPLSLESDKERELSLNEKARKLYPERGGDPYKPSWFNVLIKGEGREGLDKMKCEMKVWKVVQQSYLVRLLMDALKSSGCEIDIRRHISCEVCDVSVTGGYDPTLNQVVICQNTARYKGIIQGALTHELIHMFDNCRHKLDFKNIQHLACTEIRAANLAHCSYMSGLTDGSLSFGSVKEQHQECVKERAVRSVLAVRDVSHEEARDVVDSVFEKCYNDLEPIGRRIRRNSDHMQKAYWERKSMGYDLSNKNV</sequence>
<evidence type="ECO:0000256" key="1">
    <source>
        <dbReference type="ARBA" id="ARBA00009915"/>
    </source>
</evidence>
<gene>
    <name evidence="7" type="ORF">Ocin01_17027</name>
</gene>
<dbReference type="EMBL" id="LJIJ01002475">
    <property type="protein sequence ID" value="ODM89657.1"/>
    <property type="molecule type" value="Genomic_DNA"/>
</dbReference>
<keyword evidence="2 6" id="KW-0645">Protease</keyword>
<protein>
    <recommendedName>
        <fullName evidence="6">Mitochondrial inner membrane protease ATP23</fullName>
        <ecNumber evidence="6">3.4.24.-</ecNumber>
    </recommendedName>
</protein>
<keyword evidence="3 6" id="KW-0479">Metal-binding</keyword>
<evidence type="ECO:0000256" key="4">
    <source>
        <dbReference type="ARBA" id="ARBA00022801"/>
    </source>
</evidence>
<dbReference type="Pfam" id="PF09768">
    <property type="entry name" value="Peptidase_M76"/>
    <property type="match status" value="1"/>
</dbReference>
<organism evidence="7 8">
    <name type="scientific">Orchesella cincta</name>
    <name type="common">Springtail</name>
    <name type="synonym">Podura cincta</name>
    <dbReference type="NCBI Taxonomy" id="48709"/>
    <lineage>
        <taxon>Eukaryota</taxon>
        <taxon>Metazoa</taxon>
        <taxon>Ecdysozoa</taxon>
        <taxon>Arthropoda</taxon>
        <taxon>Hexapoda</taxon>
        <taxon>Collembola</taxon>
        <taxon>Entomobryomorpha</taxon>
        <taxon>Entomobryoidea</taxon>
        <taxon>Orchesellidae</taxon>
        <taxon>Orchesellinae</taxon>
        <taxon>Orchesella</taxon>
    </lineage>
</organism>
<dbReference type="STRING" id="48709.A0A1D2M9J5"/>
<accession>A0A1D2M9J5</accession>
<dbReference type="GO" id="GO:0034982">
    <property type="term" value="P:mitochondrial protein processing"/>
    <property type="evidence" value="ECO:0007669"/>
    <property type="project" value="TreeGrafter"/>
</dbReference>